<gene>
    <name evidence="1" type="ORF">Cme02nite_06920</name>
</gene>
<evidence type="ECO:0000313" key="1">
    <source>
        <dbReference type="EMBL" id="GIG12360.1"/>
    </source>
</evidence>
<proteinExistence type="predicted"/>
<protein>
    <submittedName>
        <fullName evidence="1">Uncharacterized protein</fullName>
    </submittedName>
</protein>
<dbReference type="RefSeq" id="WP_166380130.1">
    <property type="nucleotide sequence ID" value="NZ_BAAATT010000033.1"/>
</dbReference>
<keyword evidence="2" id="KW-1185">Reference proteome</keyword>
<comment type="caution">
    <text evidence="1">The sequence shown here is derived from an EMBL/GenBank/DDBJ whole genome shotgun (WGS) entry which is preliminary data.</text>
</comment>
<reference evidence="1" key="1">
    <citation type="submission" date="2021-01" db="EMBL/GenBank/DDBJ databases">
        <title>Whole genome shotgun sequence of Catellatospora methionotrophica NBRC 14553.</title>
        <authorList>
            <person name="Komaki H."/>
            <person name="Tamura T."/>
        </authorList>
    </citation>
    <scope>NUCLEOTIDE SEQUENCE</scope>
    <source>
        <strain evidence="1">NBRC 14553</strain>
    </source>
</reference>
<accession>A0A8J3LGU3</accession>
<dbReference type="AlphaFoldDB" id="A0A8J3LGU3"/>
<dbReference type="Proteomes" id="UP000660339">
    <property type="component" value="Unassembled WGS sequence"/>
</dbReference>
<evidence type="ECO:0000313" key="2">
    <source>
        <dbReference type="Proteomes" id="UP000660339"/>
    </source>
</evidence>
<name>A0A8J3LGU3_9ACTN</name>
<sequence length="51" mass="5170">MGAIPPTCTAAPVAQTVADTWAWLTTTPAPLPSGGLGPRLEAALLNAADRR</sequence>
<organism evidence="1 2">
    <name type="scientific">Catellatospora methionotrophica</name>
    <dbReference type="NCBI Taxonomy" id="121620"/>
    <lineage>
        <taxon>Bacteria</taxon>
        <taxon>Bacillati</taxon>
        <taxon>Actinomycetota</taxon>
        <taxon>Actinomycetes</taxon>
        <taxon>Micromonosporales</taxon>
        <taxon>Micromonosporaceae</taxon>
        <taxon>Catellatospora</taxon>
    </lineage>
</organism>
<dbReference type="EMBL" id="BONJ01000001">
    <property type="protein sequence ID" value="GIG12360.1"/>
    <property type="molecule type" value="Genomic_DNA"/>
</dbReference>